<evidence type="ECO:0000259" key="1">
    <source>
        <dbReference type="Pfam" id="PF05876"/>
    </source>
</evidence>
<dbReference type="InterPro" id="IPR008866">
    <property type="entry name" value="Phage_lambda_GpA-like"/>
</dbReference>
<gene>
    <name evidence="3" type="ORF">GKE97_02730</name>
</gene>
<dbReference type="PANTHER" id="PTHR34413:SF2">
    <property type="entry name" value="PROPHAGE TAIL FIBER ASSEMBLY PROTEIN HOMOLOG TFAE-RELATED"/>
    <property type="match status" value="1"/>
</dbReference>
<accession>A0A6I2QXB5</accession>
<evidence type="ECO:0000259" key="2">
    <source>
        <dbReference type="Pfam" id="PF20454"/>
    </source>
</evidence>
<dbReference type="GO" id="GO:0016887">
    <property type="term" value="F:ATP hydrolysis activity"/>
    <property type="evidence" value="ECO:0007669"/>
    <property type="project" value="InterPro"/>
</dbReference>
<dbReference type="RefSeq" id="WP_172697195.1">
    <property type="nucleotide sequence ID" value="NZ_WKPR01000003.1"/>
</dbReference>
<dbReference type="EMBL" id="WKPR01000003">
    <property type="protein sequence ID" value="MSB18429.1"/>
    <property type="molecule type" value="Genomic_DNA"/>
</dbReference>
<dbReference type="Gene3D" id="3.40.50.300">
    <property type="entry name" value="P-loop containing nucleotide triphosphate hydrolases"/>
    <property type="match status" value="1"/>
</dbReference>
<dbReference type="Pfam" id="PF05876">
    <property type="entry name" value="GpA_ATPase"/>
    <property type="match status" value="1"/>
</dbReference>
<dbReference type="AlphaFoldDB" id="A0A6I2QXB5"/>
<dbReference type="InterPro" id="IPR046454">
    <property type="entry name" value="GpA_endonuclease"/>
</dbReference>
<dbReference type="Proteomes" id="UP000434475">
    <property type="component" value="Unassembled WGS sequence"/>
</dbReference>
<dbReference type="Pfam" id="PF20454">
    <property type="entry name" value="GpA_nuclease"/>
    <property type="match status" value="1"/>
</dbReference>
<dbReference type="GO" id="GO:0004519">
    <property type="term" value="F:endonuclease activity"/>
    <property type="evidence" value="ECO:0007669"/>
    <property type="project" value="InterPro"/>
</dbReference>
<evidence type="ECO:0000313" key="4">
    <source>
        <dbReference type="Proteomes" id="UP000434475"/>
    </source>
</evidence>
<reference evidence="3 4" key="1">
    <citation type="journal article" date="2019" name="Nat. Med.">
        <title>A library of human gut bacterial isolates paired with longitudinal multiomics data enables mechanistic microbiome research.</title>
        <authorList>
            <person name="Poyet M."/>
            <person name="Groussin M."/>
            <person name="Gibbons S.M."/>
            <person name="Avila-Pacheco J."/>
            <person name="Jiang X."/>
            <person name="Kearney S.M."/>
            <person name="Perrotta A.R."/>
            <person name="Berdy B."/>
            <person name="Zhao S."/>
            <person name="Lieberman T.D."/>
            <person name="Swanson P.K."/>
            <person name="Smith M."/>
            <person name="Roesemann S."/>
            <person name="Alexander J.E."/>
            <person name="Rich S.A."/>
            <person name="Livny J."/>
            <person name="Vlamakis H."/>
            <person name="Clish C."/>
            <person name="Bullock K."/>
            <person name="Deik A."/>
            <person name="Scott J."/>
            <person name="Pierce K.A."/>
            <person name="Xavier R.J."/>
            <person name="Alm E.J."/>
        </authorList>
    </citation>
    <scope>NUCLEOTIDE SEQUENCE [LARGE SCALE GENOMIC DNA]</scope>
    <source>
        <strain evidence="3 4">BIOML-A2</strain>
    </source>
</reference>
<feature type="domain" description="Phage terminase large subunit GpA ATPase" evidence="1">
    <location>
        <begin position="47"/>
        <end position="291"/>
    </location>
</feature>
<comment type="caution">
    <text evidence="3">The sequence shown here is derived from an EMBL/GenBank/DDBJ whole genome shotgun (WGS) entry which is preliminary data.</text>
</comment>
<dbReference type="PANTHER" id="PTHR34413">
    <property type="entry name" value="PROPHAGE TAIL FIBER ASSEMBLY PROTEIN HOMOLOG TFAE-RELATED-RELATED"/>
    <property type="match status" value="1"/>
</dbReference>
<protein>
    <submittedName>
        <fullName evidence="3">Phage terminase large subunit family protein</fullName>
    </submittedName>
</protein>
<evidence type="ECO:0000313" key="3">
    <source>
        <dbReference type="EMBL" id="MSB18429.1"/>
    </source>
</evidence>
<dbReference type="GO" id="GO:0005524">
    <property type="term" value="F:ATP binding"/>
    <property type="evidence" value="ECO:0007669"/>
    <property type="project" value="InterPro"/>
</dbReference>
<organism evidence="3 4">
    <name type="scientific">Flavonifractor plautii</name>
    <name type="common">Fusobacterium plautii</name>
    <dbReference type="NCBI Taxonomy" id="292800"/>
    <lineage>
        <taxon>Bacteria</taxon>
        <taxon>Bacillati</taxon>
        <taxon>Bacillota</taxon>
        <taxon>Clostridia</taxon>
        <taxon>Eubacteriales</taxon>
        <taxon>Oscillospiraceae</taxon>
        <taxon>Flavonifractor</taxon>
    </lineage>
</organism>
<name>A0A6I2QXB5_FLAPL</name>
<dbReference type="HAMAP" id="MF_04144">
    <property type="entry name" value="TERL_LAMBDA"/>
    <property type="match status" value="1"/>
</dbReference>
<sequence>MKKRRMIDIPRGTLDVLARCAAVLKPPPELTLSQWADRYRVLSAESSAEPGRWHTDKAPYQREIMDAIGDPHIRKVVIMSAAQIGKTDAFILNPLGYYMDYAPAPILVMQPTLDMGQTFSKDRLAPMIRDTPELRDKVDVKSRYSGNTIMKKNFPGGHITIVGANSATGLASRPIKVLLADEVDRYPASAGTEGDPLSLAQKRQTTFWDKKTVIVSTPVLKGQSRIETEFNQSTREEWNVPCPACGHYQPLVWANVVFDREDPQGEVRYKCERCGEVLGEYQWKQAARRGRFVAENPGAEARGFHLNTLASTFCGWKEIVQKFLVAKEQLDQGNPEGMKVWVNTELGETWEEQGEVVEDAELLGRRELYEADVPDGVLVLTAGIDVQDDRFEVEVVGWGVGKESWGIRYQKIFGDLLKEQVWTDLDAFLLAGFQKKDGTVLHILSACMDSGGHFPDQVLRFTRDRWERKVWAIKGKGGSDVPFIRNPTTNNRVKAPLFTLGVDAGKALLYQRLRHQTKGPNYCHFPINEEAGYDGDYFKGLTAEKMVVRFRKGRPVVTWELKDSKHKRNEPLDLRNYATAALEITNPVLQVTEGAPQPRIRPAGRRRRGGI</sequence>
<dbReference type="InterPro" id="IPR051220">
    <property type="entry name" value="TFA_Chaperone"/>
</dbReference>
<feature type="domain" description="Terminase large subunit GpA endonuclease" evidence="2">
    <location>
        <begin position="302"/>
        <end position="586"/>
    </location>
</feature>
<proteinExistence type="inferred from homology"/>
<dbReference type="InterPro" id="IPR027417">
    <property type="entry name" value="P-loop_NTPase"/>
</dbReference>
<dbReference type="InterPro" id="IPR046453">
    <property type="entry name" value="GpA_ATPase"/>
</dbReference>